<dbReference type="AlphaFoldDB" id="A0A9W4SS73"/>
<dbReference type="EMBL" id="CAMKVN010002114">
    <property type="protein sequence ID" value="CAI2179617.1"/>
    <property type="molecule type" value="Genomic_DNA"/>
</dbReference>
<feature type="region of interest" description="Disordered" evidence="1">
    <location>
        <begin position="1"/>
        <end position="27"/>
    </location>
</feature>
<accession>A0A9W4SS73</accession>
<reference evidence="2" key="1">
    <citation type="submission" date="2022-08" db="EMBL/GenBank/DDBJ databases">
        <authorList>
            <person name="Kallberg Y."/>
            <person name="Tangrot J."/>
            <person name="Rosling A."/>
        </authorList>
    </citation>
    <scope>NUCLEOTIDE SEQUENCE</scope>
    <source>
        <strain evidence="2">Wild A</strain>
    </source>
</reference>
<evidence type="ECO:0000313" key="2">
    <source>
        <dbReference type="EMBL" id="CAI2179617.1"/>
    </source>
</evidence>
<evidence type="ECO:0000256" key="1">
    <source>
        <dbReference type="SAM" id="MobiDB-lite"/>
    </source>
</evidence>
<feature type="compositionally biased region" description="Basic and acidic residues" evidence="1">
    <location>
        <begin position="1"/>
        <end position="15"/>
    </location>
</feature>
<comment type="caution">
    <text evidence="2">The sequence shown here is derived from an EMBL/GenBank/DDBJ whole genome shotgun (WGS) entry which is preliminary data.</text>
</comment>
<keyword evidence="3" id="KW-1185">Reference proteome</keyword>
<dbReference type="OrthoDB" id="2434015at2759"/>
<protein>
    <submittedName>
        <fullName evidence="2">4787_t:CDS:1</fullName>
    </submittedName>
</protein>
<feature type="region of interest" description="Disordered" evidence="1">
    <location>
        <begin position="97"/>
        <end position="118"/>
    </location>
</feature>
<gene>
    <name evidence="2" type="ORF">FWILDA_LOCUS9179</name>
</gene>
<dbReference type="Proteomes" id="UP001153678">
    <property type="component" value="Unassembled WGS sequence"/>
</dbReference>
<evidence type="ECO:0000313" key="3">
    <source>
        <dbReference type="Proteomes" id="UP001153678"/>
    </source>
</evidence>
<sequence length="118" mass="13897">MTAGDYAKDDPRDVYGNEASPEYEEDFSYEKEDRKKIVYWVKRAVGQFLDAFESEYNPIQQVDYPLVSLGEKVHLRRRNKDKNILIEQLERANQTDLLSSTNAQNDMLEKFQGRNRDT</sequence>
<organism evidence="2 3">
    <name type="scientific">Funneliformis geosporum</name>
    <dbReference type="NCBI Taxonomy" id="1117311"/>
    <lineage>
        <taxon>Eukaryota</taxon>
        <taxon>Fungi</taxon>
        <taxon>Fungi incertae sedis</taxon>
        <taxon>Mucoromycota</taxon>
        <taxon>Glomeromycotina</taxon>
        <taxon>Glomeromycetes</taxon>
        <taxon>Glomerales</taxon>
        <taxon>Glomeraceae</taxon>
        <taxon>Funneliformis</taxon>
    </lineage>
</organism>
<name>A0A9W4SS73_9GLOM</name>
<proteinExistence type="predicted"/>
<feature type="compositionally biased region" description="Basic and acidic residues" evidence="1">
    <location>
        <begin position="107"/>
        <end position="118"/>
    </location>
</feature>